<feature type="compositionally biased region" description="Basic residues" evidence="3">
    <location>
        <begin position="25"/>
        <end position="35"/>
    </location>
</feature>
<name>A0A1F4VHM4_UNCKA</name>
<accession>A0A1F4VHM4</accession>
<comment type="caution">
    <text evidence="5">The sequence shown here is derived from an EMBL/GenBank/DDBJ whole genome shotgun (WGS) entry which is preliminary data.</text>
</comment>
<dbReference type="InterPro" id="IPR000352">
    <property type="entry name" value="Pep_chain_release_fac_I"/>
</dbReference>
<evidence type="ECO:0000313" key="5">
    <source>
        <dbReference type="EMBL" id="OGC56806.1"/>
    </source>
</evidence>
<dbReference type="InterPro" id="IPR052405">
    <property type="entry name" value="Mito_Transl_Release_Factor"/>
</dbReference>
<dbReference type="Proteomes" id="UP000177763">
    <property type="component" value="Unassembled WGS sequence"/>
</dbReference>
<evidence type="ECO:0000256" key="2">
    <source>
        <dbReference type="ARBA" id="ARBA00022946"/>
    </source>
</evidence>
<reference evidence="5 6" key="1">
    <citation type="journal article" date="2016" name="Nat. Commun.">
        <title>Thousands of microbial genomes shed light on interconnected biogeochemical processes in an aquifer system.</title>
        <authorList>
            <person name="Anantharaman K."/>
            <person name="Brown C.T."/>
            <person name="Hug L.A."/>
            <person name="Sharon I."/>
            <person name="Castelle C.J."/>
            <person name="Probst A.J."/>
            <person name="Thomas B.C."/>
            <person name="Singh A."/>
            <person name="Wilkins M.J."/>
            <person name="Karaoz U."/>
            <person name="Brodie E.L."/>
            <person name="Williams K.H."/>
            <person name="Hubbard S.S."/>
            <person name="Banfield J.F."/>
        </authorList>
    </citation>
    <scope>NUCLEOTIDE SEQUENCE [LARGE SCALE GENOMIC DNA]</scope>
</reference>
<dbReference type="EMBL" id="MEVN01000029">
    <property type="protein sequence ID" value="OGC56806.1"/>
    <property type="molecule type" value="Genomic_DNA"/>
</dbReference>
<dbReference type="AlphaFoldDB" id="A0A1F4VHM4"/>
<dbReference type="GO" id="GO:0003747">
    <property type="term" value="F:translation release factor activity"/>
    <property type="evidence" value="ECO:0007669"/>
    <property type="project" value="InterPro"/>
</dbReference>
<proteinExistence type="inferred from homology"/>
<dbReference type="Pfam" id="PF00472">
    <property type="entry name" value="RF-1"/>
    <property type="match status" value="1"/>
</dbReference>
<keyword evidence="2" id="KW-0809">Transit peptide</keyword>
<feature type="domain" description="Prokaryotic-type class I peptide chain release factors" evidence="4">
    <location>
        <begin position="94"/>
        <end position="158"/>
    </location>
</feature>
<dbReference type="STRING" id="1802630.A3H26_04195"/>
<evidence type="ECO:0000256" key="3">
    <source>
        <dbReference type="SAM" id="MobiDB-lite"/>
    </source>
</evidence>
<evidence type="ECO:0000256" key="1">
    <source>
        <dbReference type="ARBA" id="ARBA00010835"/>
    </source>
</evidence>
<sequence length="197" mass="22516">MQLYDEKWELIADELTTEQRPSRGGGKKKRGKSRTPARSGGIAQQNSEKSREEERYHRIRTFLPKRFFKPKLERLYLPRYAKWVLNSLIVGKAVINGTDVGYKTKRAQGAGGQNVNKNSSVPVYTHFPTGLQSESSETPDLERNKGYAQDIMKSKLENHIEDWVSLAKLIDVDLKDPIKISAVISETLETIKIERKK</sequence>
<evidence type="ECO:0000259" key="4">
    <source>
        <dbReference type="Pfam" id="PF00472"/>
    </source>
</evidence>
<gene>
    <name evidence="5" type="ORF">A3H26_04195</name>
</gene>
<dbReference type="Gene3D" id="3.30.160.20">
    <property type="match status" value="1"/>
</dbReference>
<dbReference type="InterPro" id="IPR045853">
    <property type="entry name" value="Pep_chain_release_fac_I_sf"/>
</dbReference>
<organism evidence="5 6">
    <name type="scientific">candidate division WWE3 bacterium RIFCSPLOWO2_12_FULL_36_10</name>
    <dbReference type="NCBI Taxonomy" id="1802630"/>
    <lineage>
        <taxon>Bacteria</taxon>
        <taxon>Katanobacteria</taxon>
    </lineage>
</organism>
<feature type="region of interest" description="Disordered" evidence="3">
    <location>
        <begin position="15"/>
        <end position="53"/>
    </location>
</feature>
<dbReference type="PANTHER" id="PTHR46203:SF1">
    <property type="entry name" value="MITOCHONDRIAL TRANSLATION RELEASE FACTOR IN RESCUE"/>
    <property type="match status" value="1"/>
</dbReference>
<dbReference type="PANTHER" id="PTHR46203">
    <property type="entry name" value="PROBABLE PEPTIDE CHAIN RELEASE FACTOR C12ORF65"/>
    <property type="match status" value="1"/>
</dbReference>
<dbReference type="SUPFAM" id="SSF75620">
    <property type="entry name" value="Release factor"/>
    <property type="match status" value="1"/>
</dbReference>
<evidence type="ECO:0000313" key="6">
    <source>
        <dbReference type="Proteomes" id="UP000177763"/>
    </source>
</evidence>
<comment type="similarity">
    <text evidence="1">Belongs to the prokaryotic/mitochondrial release factor family.</text>
</comment>
<protein>
    <recommendedName>
        <fullName evidence="4">Prokaryotic-type class I peptide chain release factors domain-containing protein</fullName>
    </recommendedName>
</protein>